<evidence type="ECO:0000256" key="7">
    <source>
        <dbReference type="ARBA" id="ARBA00023157"/>
    </source>
</evidence>
<dbReference type="InterPro" id="IPR014729">
    <property type="entry name" value="Rossmann-like_a/b/a_fold"/>
</dbReference>
<dbReference type="GO" id="GO:0002143">
    <property type="term" value="P:tRNA wobble position uridine thiolation"/>
    <property type="evidence" value="ECO:0007669"/>
    <property type="project" value="TreeGrafter"/>
</dbReference>
<dbReference type="GO" id="GO:0005524">
    <property type="term" value="F:ATP binding"/>
    <property type="evidence" value="ECO:0007669"/>
    <property type="project" value="UniProtKB-KW"/>
</dbReference>
<evidence type="ECO:0000256" key="8">
    <source>
        <dbReference type="ARBA" id="ARBA00051542"/>
    </source>
</evidence>
<dbReference type="InterPro" id="IPR046885">
    <property type="entry name" value="MnmA-like_C"/>
</dbReference>
<feature type="region of interest" description="Interaction with tRNA" evidence="10">
    <location>
        <begin position="292"/>
        <end position="293"/>
    </location>
</feature>
<dbReference type="EC" id="2.8.1.13" evidence="10"/>
<sequence length="344" mass="37076">MIKPQAITAMSGGVDSSVSAMLLKRAGFSVLGLTMRLLGQTQEKAAERAAAVAEYLGIEHRVIDFTEKFQSSVIDYFCAEYAGGRTPNPCVVCNRQIKFGALLEAADSLGIRYLATGHYARIEPSASGYRLLEAADGAKDQSYFLYSLDQRQLGRALFPLGFLSKSQVRELAESAGLPSFPSESQDICFLGGQDYGSFLLNRADAAPGEIIEPGGKVIGRHRGLVHYTVGQRHGLGISSPVPKFVLGVEPATNRLIIGEEKDLYRHSARIQDVSWISGYPPSDASGLSARIRYRMRKVPLRSIEVFPDRTAALGFSEPVRGVAPGQSAVIYLGCEVLGGGIICA</sequence>
<evidence type="ECO:0000256" key="5">
    <source>
        <dbReference type="ARBA" id="ARBA00022840"/>
    </source>
</evidence>
<evidence type="ECO:0000259" key="11">
    <source>
        <dbReference type="Pfam" id="PF20258"/>
    </source>
</evidence>
<protein>
    <recommendedName>
        <fullName evidence="10">tRNA-specific 2-thiouridylase MnmA</fullName>
        <ecNumber evidence="10">2.8.1.13</ecNumber>
    </recommendedName>
</protein>
<feature type="domain" description="tRNA-specific 2-thiouridylase MnmA-like C-terminal" evidence="11">
    <location>
        <begin position="266"/>
        <end position="342"/>
    </location>
</feature>
<feature type="site" description="Interaction with tRNA" evidence="10">
    <location>
        <position position="118"/>
    </location>
</feature>
<evidence type="ECO:0000256" key="6">
    <source>
        <dbReference type="ARBA" id="ARBA00022884"/>
    </source>
</evidence>
<feature type="site" description="Interaction with tRNA" evidence="10">
    <location>
        <position position="326"/>
    </location>
</feature>
<feature type="domain" description="tRNA-specific 2-thiouridylase MnmA-like central" evidence="12">
    <location>
        <begin position="197"/>
        <end position="258"/>
    </location>
</feature>
<dbReference type="Gene3D" id="3.40.50.620">
    <property type="entry name" value="HUPs"/>
    <property type="match status" value="1"/>
</dbReference>
<feature type="binding site" evidence="10">
    <location>
        <position position="35"/>
    </location>
    <ligand>
        <name>ATP</name>
        <dbReference type="ChEBI" id="CHEBI:30616"/>
    </ligand>
</feature>
<feature type="region of interest" description="Interaction with tRNA" evidence="10">
    <location>
        <begin position="139"/>
        <end position="141"/>
    </location>
</feature>
<dbReference type="GO" id="GO:0103016">
    <property type="term" value="F:tRNA-uridine 2-sulfurtransferase activity"/>
    <property type="evidence" value="ECO:0007669"/>
    <property type="project" value="UniProtKB-EC"/>
</dbReference>
<dbReference type="SUPFAM" id="SSF52402">
    <property type="entry name" value="Adenine nucleotide alpha hydrolases-like"/>
    <property type="match status" value="1"/>
</dbReference>
<dbReference type="Gene3D" id="2.30.30.280">
    <property type="entry name" value="Adenine nucleotide alpha hydrolases-like domains"/>
    <property type="match status" value="1"/>
</dbReference>
<dbReference type="RefSeq" id="WP_353714078.1">
    <property type="nucleotide sequence ID" value="NZ_CP159307.1"/>
</dbReference>
<comment type="subcellular location">
    <subcellularLocation>
        <location evidence="10">Cytoplasm</location>
    </subcellularLocation>
</comment>
<keyword evidence="5 10" id="KW-0067">ATP-binding</keyword>
<keyword evidence="10" id="KW-0963">Cytoplasm</keyword>
<dbReference type="NCBIfam" id="TIGR00420">
    <property type="entry name" value="trmU"/>
    <property type="match status" value="1"/>
</dbReference>
<evidence type="ECO:0000256" key="3">
    <source>
        <dbReference type="ARBA" id="ARBA00022694"/>
    </source>
</evidence>
<comment type="catalytic activity">
    <reaction evidence="8 10">
        <text>S-sulfanyl-L-cysteinyl-[protein] + uridine(34) in tRNA + AH2 + ATP = 2-thiouridine(34) in tRNA + L-cysteinyl-[protein] + A + AMP + diphosphate + H(+)</text>
        <dbReference type="Rhea" id="RHEA:47032"/>
        <dbReference type="Rhea" id="RHEA-COMP:10131"/>
        <dbReference type="Rhea" id="RHEA-COMP:11726"/>
        <dbReference type="Rhea" id="RHEA-COMP:11727"/>
        <dbReference type="Rhea" id="RHEA-COMP:11728"/>
        <dbReference type="ChEBI" id="CHEBI:13193"/>
        <dbReference type="ChEBI" id="CHEBI:15378"/>
        <dbReference type="ChEBI" id="CHEBI:17499"/>
        <dbReference type="ChEBI" id="CHEBI:29950"/>
        <dbReference type="ChEBI" id="CHEBI:30616"/>
        <dbReference type="ChEBI" id="CHEBI:33019"/>
        <dbReference type="ChEBI" id="CHEBI:61963"/>
        <dbReference type="ChEBI" id="CHEBI:65315"/>
        <dbReference type="ChEBI" id="CHEBI:87170"/>
        <dbReference type="ChEBI" id="CHEBI:456215"/>
        <dbReference type="EC" id="2.8.1.13"/>
    </reaction>
</comment>
<accession>A0AAU8G7G5</accession>
<feature type="active site" description="Cysteine persulfide intermediate" evidence="10">
    <location>
        <position position="188"/>
    </location>
</feature>
<dbReference type="InterPro" id="IPR023382">
    <property type="entry name" value="MnmA-like_central_sf"/>
</dbReference>
<evidence type="ECO:0000313" key="13">
    <source>
        <dbReference type="EMBL" id="XCH32808.1"/>
    </source>
</evidence>
<dbReference type="Pfam" id="PF20258">
    <property type="entry name" value="tRNA_Me_trans_C"/>
    <property type="match status" value="1"/>
</dbReference>
<comment type="function">
    <text evidence="9 10">Catalyzes the 2-thiolation of uridine at the wobble position (U34) of tRNA, leading to the formation of s(2)U34.</text>
</comment>
<evidence type="ECO:0000256" key="10">
    <source>
        <dbReference type="HAMAP-Rule" id="MF_00144"/>
    </source>
</evidence>
<name>A0AAU8G7G5_9CHLR</name>
<evidence type="ECO:0000256" key="2">
    <source>
        <dbReference type="ARBA" id="ARBA00022679"/>
    </source>
</evidence>
<keyword evidence="3 10" id="KW-0819">tRNA processing</keyword>
<keyword evidence="2 10" id="KW-0808">Transferase</keyword>
<keyword evidence="4 10" id="KW-0547">Nucleotide-binding</keyword>
<dbReference type="HAMAP" id="MF_00144">
    <property type="entry name" value="tRNA_thiouridyl_MnmA"/>
    <property type="match status" value="1"/>
</dbReference>
<dbReference type="FunFam" id="2.30.30.280:FF:000001">
    <property type="entry name" value="tRNA-specific 2-thiouridylase MnmA"/>
    <property type="match status" value="1"/>
</dbReference>
<dbReference type="Pfam" id="PF03054">
    <property type="entry name" value="tRNA_Me_trans"/>
    <property type="match status" value="1"/>
</dbReference>
<dbReference type="PANTHER" id="PTHR11933:SF5">
    <property type="entry name" value="MITOCHONDRIAL TRNA-SPECIFIC 2-THIOURIDYLASE 1"/>
    <property type="match status" value="1"/>
</dbReference>
<gene>
    <name evidence="10 13" type="primary">mnmA</name>
    <name evidence="13" type="ORF">ABV300_06505</name>
</gene>
<dbReference type="Pfam" id="PF20259">
    <property type="entry name" value="tRNA_Me_trans_M"/>
    <property type="match status" value="1"/>
</dbReference>
<evidence type="ECO:0000256" key="1">
    <source>
        <dbReference type="ARBA" id="ARBA00022555"/>
    </source>
</evidence>
<evidence type="ECO:0000256" key="9">
    <source>
        <dbReference type="ARBA" id="ARBA00056575"/>
    </source>
</evidence>
<organism evidence="13">
    <name type="scientific">Dehalogenimonas sp. 4OHTPN</name>
    <dbReference type="NCBI Taxonomy" id="3166643"/>
    <lineage>
        <taxon>Bacteria</taxon>
        <taxon>Bacillati</taxon>
        <taxon>Chloroflexota</taxon>
        <taxon>Dehalococcoidia</taxon>
        <taxon>Dehalococcoidales</taxon>
        <taxon>Dehalococcoidaceae</taxon>
        <taxon>Dehalogenimonas</taxon>
    </lineage>
</organism>
<comment type="caution">
    <text evidence="10">Lacks conserved residue(s) required for the propagation of feature annotation.</text>
</comment>
<feature type="binding site" evidence="10">
    <location>
        <position position="117"/>
    </location>
    <ligand>
        <name>ATP</name>
        <dbReference type="ChEBI" id="CHEBI:30616"/>
    </ligand>
</feature>
<evidence type="ECO:0000259" key="12">
    <source>
        <dbReference type="Pfam" id="PF20259"/>
    </source>
</evidence>
<dbReference type="CDD" id="cd01998">
    <property type="entry name" value="MnmA_TRMU-like"/>
    <property type="match status" value="1"/>
</dbReference>
<dbReference type="PANTHER" id="PTHR11933">
    <property type="entry name" value="TRNA 5-METHYLAMINOMETHYL-2-THIOURIDYLATE -METHYLTRANSFERASE"/>
    <property type="match status" value="1"/>
</dbReference>
<keyword evidence="6 10" id="KW-0694">RNA-binding</keyword>
<dbReference type="GO" id="GO:0000049">
    <property type="term" value="F:tRNA binding"/>
    <property type="evidence" value="ECO:0007669"/>
    <property type="project" value="UniProtKB-KW"/>
</dbReference>
<feature type="binding site" evidence="10">
    <location>
        <begin position="9"/>
        <end position="16"/>
    </location>
    <ligand>
        <name>ATP</name>
        <dbReference type="ChEBI" id="CHEBI:30616"/>
    </ligand>
</feature>
<keyword evidence="1 10" id="KW-0820">tRNA-binding</keyword>
<reference evidence="13" key="1">
    <citation type="submission" date="2024-06" db="EMBL/GenBank/DDBJ databases">
        <title>A Novel Isolate, Dehalogenimonas sp. Strain 4OHTPN, Dechlorinates Aromatic 4 Hydroxy chlorothalonil by a Novel Reductive Dehalogenase.</title>
        <authorList>
            <person name="Liu G."/>
        </authorList>
    </citation>
    <scope>NUCLEOTIDE SEQUENCE</scope>
    <source>
        <strain evidence="13">4OHTPN</strain>
    </source>
</reference>
<comment type="similarity">
    <text evidence="10">Belongs to the MnmA/TRMU family.</text>
</comment>
<proteinExistence type="inferred from homology"/>
<dbReference type="InterPro" id="IPR046884">
    <property type="entry name" value="MnmA-like_central"/>
</dbReference>
<dbReference type="InterPro" id="IPR004506">
    <property type="entry name" value="MnmA-like"/>
</dbReference>
<evidence type="ECO:0000256" key="4">
    <source>
        <dbReference type="ARBA" id="ARBA00022741"/>
    </source>
</evidence>
<dbReference type="AlphaFoldDB" id="A0AAU8G7G5"/>
<dbReference type="NCBIfam" id="NF001138">
    <property type="entry name" value="PRK00143.1"/>
    <property type="match status" value="1"/>
</dbReference>
<keyword evidence="7" id="KW-1015">Disulfide bond</keyword>
<dbReference type="Gene3D" id="2.40.30.10">
    <property type="entry name" value="Translation factors"/>
    <property type="match status" value="1"/>
</dbReference>
<dbReference type="GO" id="GO:0005737">
    <property type="term" value="C:cytoplasm"/>
    <property type="evidence" value="ECO:0007669"/>
    <property type="project" value="UniProtKB-SubCell"/>
</dbReference>
<feature type="active site" description="Nucleophile" evidence="10">
    <location>
        <position position="93"/>
    </location>
</feature>
<dbReference type="EMBL" id="CP159307">
    <property type="protein sequence ID" value="XCH32808.1"/>
    <property type="molecule type" value="Genomic_DNA"/>
</dbReference>